<dbReference type="GO" id="GO:0008803">
    <property type="term" value="F:bis(5'-nucleosyl)-tetraphosphatase (symmetrical) activity"/>
    <property type="evidence" value="ECO:0007669"/>
    <property type="project" value="TreeGrafter"/>
</dbReference>
<evidence type="ECO:0000313" key="3">
    <source>
        <dbReference type="Proteomes" id="UP000778970"/>
    </source>
</evidence>
<dbReference type="EMBL" id="NRRE01000035">
    <property type="protein sequence ID" value="MBK1699337.1"/>
    <property type="molecule type" value="Genomic_DNA"/>
</dbReference>
<dbReference type="RefSeq" id="WP_081728413.1">
    <property type="nucleotide sequence ID" value="NZ_NRRE01000035.1"/>
</dbReference>
<comment type="caution">
    <text evidence="2">The sequence shown here is derived from an EMBL/GenBank/DDBJ whole genome shotgun (WGS) entry which is preliminary data.</text>
</comment>
<evidence type="ECO:0000259" key="1">
    <source>
        <dbReference type="Pfam" id="PF00149"/>
    </source>
</evidence>
<keyword evidence="3" id="KW-1185">Reference proteome</keyword>
<gene>
    <name evidence="2" type="ORF">CKO21_18985</name>
</gene>
<dbReference type="PANTHER" id="PTHR42850:SF4">
    <property type="entry name" value="ZINC-DEPENDENT ENDOPOLYPHOSPHATASE"/>
    <property type="match status" value="1"/>
</dbReference>
<feature type="domain" description="Calcineurin-like phosphoesterase" evidence="1">
    <location>
        <begin position="63"/>
        <end position="253"/>
    </location>
</feature>
<proteinExistence type="predicted"/>
<protein>
    <recommendedName>
        <fullName evidence="1">Calcineurin-like phosphoesterase domain-containing protein</fullName>
    </recommendedName>
</protein>
<reference evidence="2" key="1">
    <citation type="submission" date="2017-08" db="EMBL/GenBank/DDBJ databases">
        <authorList>
            <person name="Imhoff J.F."/>
            <person name="Rahn T."/>
            <person name="Kuenzel S."/>
            <person name="Neulinger S.C."/>
        </authorList>
    </citation>
    <scope>NUCLEOTIDE SEQUENCE</scope>
    <source>
        <strain evidence="2">DSM 9154</strain>
    </source>
</reference>
<dbReference type="InterPro" id="IPR050126">
    <property type="entry name" value="Ap4A_hydrolase"/>
</dbReference>
<evidence type="ECO:0000313" key="2">
    <source>
        <dbReference type="EMBL" id="MBK1699337.1"/>
    </source>
</evidence>
<name>A0A934QLZ4_9PROT</name>
<dbReference type="PANTHER" id="PTHR42850">
    <property type="entry name" value="METALLOPHOSPHOESTERASE"/>
    <property type="match status" value="1"/>
</dbReference>
<dbReference type="Proteomes" id="UP000778970">
    <property type="component" value="Unassembled WGS sequence"/>
</dbReference>
<dbReference type="Pfam" id="PF00149">
    <property type="entry name" value="Metallophos"/>
    <property type="match status" value="1"/>
</dbReference>
<dbReference type="SUPFAM" id="SSF56300">
    <property type="entry name" value="Metallo-dependent phosphatases"/>
    <property type="match status" value="1"/>
</dbReference>
<dbReference type="InterPro" id="IPR029052">
    <property type="entry name" value="Metallo-depent_PP-like"/>
</dbReference>
<organism evidence="2 3">
    <name type="scientific">Rhodovibrio salinarum</name>
    <dbReference type="NCBI Taxonomy" id="1087"/>
    <lineage>
        <taxon>Bacteria</taxon>
        <taxon>Pseudomonadati</taxon>
        <taxon>Pseudomonadota</taxon>
        <taxon>Alphaproteobacteria</taxon>
        <taxon>Rhodospirillales</taxon>
        <taxon>Rhodovibrionaceae</taxon>
        <taxon>Rhodovibrio</taxon>
    </lineage>
</organism>
<dbReference type="GO" id="GO:0016791">
    <property type="term" value="F:phosphatase activity"/>
    <property type="evidence" value="ECO:0007669"/>
    <property type="project" value="TreeGrafter"/>
</dbReference>
<dbReference type="Gene3D" id="3.60.21.10">
    <property type="match status" value="1"/>
</dbReference>
<accession>A0A934QLZ4</accession>
<dbReference type="AlphaFoldDB" id="A0A934QLZ4"/>
<reference evidence="2" key="2">
    <citation type="journal article" date="2020" name="Microorganisms">
        <title>Osmotic Adaptation and Compatible Solute Biosynthesis of Phototrophic Bacteria as Revealed from Genome Analyses.</title>
        <authorList>
            <person name="Imhoff J.F."/>
            <person name="Rahn T."/>
            <person name="Kunzel S."/>
            <person name="Keller A."/>
            <person name="Neulinger S.C."/>
        </authorList>
    </citation>
    <scope>NUCLEOTIDE SEQUENCE</scope>
    <source>
        <strain evidence="2">DSM 9154</strain>
    </source>
</reference>
<sequence length="292" mass="31588">MPCPPYRPFSTVSASGHAARSIFWVARFFGGRFAQLAGASESSSGPLHTPQPAPLPGPTDRVVYAIGDIHGRADLLARLHGMILSDAARRGRRAAVAVHLGDYVDRGRESRAVLDRLTDDPLPGLQTAFLCGNHDAWMRAFLDDPEAGRGWLVNGGRETLASYGIPSVSTDPSLRELRRLRADLGAAMPAAHRDFLDGLQLTWREGDYLFVHAGVRPGVPLARQDPDDLINIRQPFLASQSRFDGALVVHGHTIVNTPQVHDNRIALDTGAYATGRLTALVIDGAEISILQT</sequence>
<dbReference type="GO" id="GO:0005737">
    <property type="term" value="C:cytoplasm"/>
    <property type="evidence" value="ECO:0007669"/>
    <property type="project" value="TreeGrafter"/>
</dbReference>
<dbReference type="InterPro" id="IPR004843">
    <property type="entry name" value="Calcineurin-like_PHP"/>
</dbReference>
<dbReference type="GO" id="GO:0110154">
    <property type="term" value="P:RNA decapping"/>
    <property type="evidence" value="ECO:0007669"/>
    <property type="project" value="TreeGrafter"/>
</dbReference>